<comment type="caution">
    <text evidence="1">The sequence shown here is derived from an EMBL/GenBank/DDBJ whole genome shotgun (WGS) entry which is preliminary data.</text>
</comment>
<name>A0A3D9R1U3_9BACL</name>
<organism evidence="1 2">
    <name type="scientific">Paenibacillus taihuensis</name>
    <dbReference type="NCBI Taxonomy" id="1156355"/>
    <lineage>
        <taxon>Bacteria</taxon>
        <taxon>Bacillati</taxon>
        <taxon>Bacillota</taxon>
        <taxon>Bacilli</taxon>
        <taxon>Bacillales</taxon>
        <taxon>Paenibacillaceae</taxon>
        <taxon>Paenibacillus</taxon>
    </lineage>
</organism>
<evidence type="ECO:0000313" key="2">
    <source>
        <dbReference type="Proteomes" id="UP000256304"/>
    </source>
</evidence>
<sequence length="671" mass="76147">MKLSFRIGVSRYEREDQFEELLTFLLRHREIVDELTLFTEYWHYGYFPLDDFAKRCDILKNRMERLRSHGFRNVGINMLSTLGHMPEAWDWLPELPYQGAVGWDGKVATSTFCPNSPEFRTYIALKYTMAALAEPEFIWLDDDLRMFGIGVDYACFCDTCIGIYNAKHQTAYTREALIGELNSPAGEPFRENWVQQNIETIENLLLHIAEAVRLVDPRIELGLMTVSLNISTYTGADYERWFAALRSVKGRPGGGFFDDAKPFGFIRKAHEVNRQIAHYPEAVKDIQYELENFPYHRLSKSVHIAMLECTAAFVSGTHGIAFNALKGEEGSLAEFHEIMDAIAANKPLWSEMDRIAGNYSSLGLYPALSPLYEARRSVDGGNWFEPISVDNAPNVYVLSEIGIPLSMDVDQACAIVLSGMMAEGYTTEELMAMLSRGVLMDGKTVEILTARGLGEYCGVAIERTYDNGVLERFTDDPINTGFAGENRDARNSMSREPGYVLKPLHDEVRVLDRLVSYTKEDVGPASTLYENALGGRVAVQGYVPWQLIHSGIKRTQLLRICDWLSYDRLPVVIDRCLKVVPFIKQAEEANGWFLMLFNGSFDETGSFEAKLRIGARSDKAKWTIYELLADGTSIPLPETAIESSEGEVVLRLDHLRIWKFRIFYQIGERRL</sequence>
<gene>
    <name evidence="1" type="ORF">A8990_13842</name>
</gene>
<reference evidence="1 2" key="1">
    <citation type="submission" date="2018-08" db="EMBL/GenBank/DDBJ databases">
        <title>Genomic Encyclopedia of Type Strains, Phase III (KMG-III): the genomes of soil and plant-associated and newly described type strains.</title>
        <authorList>
            <person name="Whitman W."/>
        </authorList>
    </citation>
    <scope>NUCLEOTIDE SEQUENCE [LARGE SCALE GENOMIC DNA]</scope>
    <source>
        <strain evidence="1 2">CGMCC 1.10966</strain>
    </source>
</reference>
<dbReference type="AlphaFoldDB" id="A0A3D9R1U3"/>
<protein>
    <submittedName>
        <fullName evidence="1">Uncharacterized protein</fullName>
    </submittedName>
</protein>
<dbReference type="RefSeq" id="WP_116191669.1">
    <property type="nucleotide sequence ID" value="NZ_QTTN01000038.1"/>
</dbReference>
<accession>A0A3D9R1U3</accession>
<dbReference type="Proteomes" id="UP000256304">
    <property type="component" value="Unassembled WGS sequence"/>
</dbReference>
<proteinExistence type="predicted"/>
<dbReference type="OrthoDB" id="2253662at2"/>
<evidence type="ECO:0000313" key="1">
    <source>
        <dbReference type="EMBL" id="REE68113.1"/>
    </source>
</evidence>
<keyword evidence="2" id="KW-1185">Reference proteome</keyword>
<dbReference type="EMBL" id="QTTN01000038">
    <property type="protein sequence ID" value="REE68113.1"/>
    <property type="molecule type" value="Genomic_DNA"/>
</dbReference>